<evidence type="ECO:0000256" key="1">
    <source>
        <dbReference type="SAM" id="MobiDB-lite"/>
    </source>
</evidence>
<dbReference type="eggNOG" id="COG0433">
    <property type="taxonomic scope" value="Bacteria"/>
</dbReference>
<dbReference type="SUPFAM" id="SSF52540">
    <property type="entry name" value="P-loop containing nucleoside triphosphate hydrolases"/>
    <property type="match status" value="1"/>
</dbReference>
<dbReference type="EMBL" id="CP000249">
    <property type="protein sequence ID" value="ABD10290.1"/>
    <property type="molecule type" value="Genomic_DNA"/>
</dbReference>
<dbReference type="InterPro" id="IPR051162">
    <property type="entry name" value="T4SS_component"/>
</dbReference>
<proteinExistence type="predicted"/>
<name>Q2JEK2_FRACC</name>
<evidence type="ECO:0000313" key="3">
    <source>
        <dbReference type="Proteomes" id="UP000001937"/>
    </source>
</evidence>
<evidence type="ECO:0000313" key="2">
    <source>
        <dbReference type="EMBL" id="ABD10290.1"/>
    </source>
</evidence>
<dbReference type="PANTHER" id="PTHR30121">
    <property type="entry name" value="UNCHARACTERIZED PROTEIN YJGR-RELATED"/>
    <property type="match status" value="1"/>
</dbReference>
<dbReference type="HOGENOM" id="CLU_013918_1_0_11"/>
<dbReference type="KEGG" id="fra:Francci3_0906"/>
<accession>Q2JEK2</accession>
<dbReference type="CDD" id="cd01127">
    <property type="entry name" value="TrwB_TraG_TraD_VirD4"/>
    <property type="match status" value="1"/>
</dbReference>
<dbReference type="STRING" id="106370.Francci3_0906"/>
<dbReference type="OrthoDB" id="3258326at2"/>
<organism evidence="2 3">
    <name type="scientific">Frankia casuarinae (strain DSM 45818 / CECT 9043 / HFP020203 / CcI3)</name>
    <dbReference type="NCBI Taxonomy" id="106370"/>
    <lineage>
        <taxon>Bacteria</taxon>
        <taxon>Bacillati</taxon>
        <taxon>Actinomycetota</taxon>
        <taxon>Actinomycetes</taxon>
        <taxon>Frankiales</taxon>
        <taxon>Frankiaceae</taxon>
        <taxon>Frankia</taxon>
    </lineage>
</organism>
<sequence length="765" mass="83123">MIPAIVVAASTLLVLGTIIGMRALDARRWRTSLVAYRLTIPFDLKPDDVAQWLALVAAATQAPRWSLLVLPPLGLEIVATQQGITHYVLLPKAAEARLLNTIRAGLPSARLEAAPEFLDRQLRCRIAGELTMTSRRRPLSRDRAESITASHLSSLQPLRSGEEVRVQWALTSAGNSAPVHSASARAGDGWWSTYLVEGTVPANAEAVRAQRTKEADPLLHAVARVGVVAADHRRAKTLLARTWSTLHGPNAPGVSMVRRWLPADIVARRMERRALPLTRWPLLLSSVELPSLVGFLLGSVSLPGMPQGGSRLLAPSPGMPRTGTILAQSNYGSEAVPLAMRTPDRLRHLYLLGPTGVGKSTLIDNVALQDAAAGLAVLLIDPKGDLVDDFLARVPEERADDVVVLDPSATARPVGFNLFGGLRTEQDKELAVDNVVHIMAELWRSSFGPRTTDVLRSSLLTLTHTTAADGSAFTLAEVPELLMNPTFRRSVTNQPSVPAGVRPFWHAYEEMSDVQRLQVIGPAMNKLRAILTRSPLRLMLGQSQGFDLTELFTKRRIVLAPLYKGVIGTDTAQLLGALLVALFWQRTLARAAVPAEQRRPVMVHVDEFQDVLRLPLDIADMLAQARGLGVGLTLANQQLGQLSDAIKSAVLGTVRSSVVFQLDYDDAQKMAQRFAPLTRDDLMGLSAYEVALRLNINNTTYRPVTGKTLPLPDALRDGRDLAEASRQRFGTAREDVEAALRARVGRPDETGTGGTIGRRRRGGTA</sequence>
<dbReference type="AlphaFoldDB" id="Q2JEK2"/>
<gene>
    <name evidence="2" type="ordered locus">Francci3_0906</name>
</gene>
<keyword evidence="3" id="KW-1185">Reference proteome</keyword>
<dbReference type="Gene3D" id="3.40.50.300">
    <property type="entry name" value="P-loop containing nucleotide triphosphate hydrolases"/>
    <property type="match status" value="2"/>
</dbReference>
<dbReference type="RefSeq" id="WP_011435358.1">
    <property type="nucleotide sequence ID" value="NC_007777.1"/>
</dbReference>
<reference evidence="2 3" key="1">
    <citation type="journal article" date="2007" name="Genome Res.">
        <title>Genome characteristics of facultatively symbiotic Frankia sp. strains reflect host range and host plant biogeography.</title>
        <authorList>
            <person name="Normand P."/>
            <person name="Lapierre P."/>
            <person name="Tisa L.S."/>
            <person name="Gogarten J.P."/>
            <person name="Alloisio N."/>
            <person name="Bagnarol E."/>
            <person name="Bassi C.A."/>
            <person name="Berry A.M."/>
            <person name="Bickhart D.M."/>
            <person name="Choisne N."/>
            <person name="Couloux A."/>
            <person name="Cournoyer B."/>
            <person name="Cruveiller S."/>
            <person name="Daubin V."/>
            <person name="Demange N."/>
            <person name="Francino M.P."/>
            <person name="Goltsman E."/>
            <person name="Huang Y."/>
            <person name="Kopp O.R."/>
            <person name="Labarre L."/>
            <person name="Lapidus A."/>
            <person name="Lavire C."/>
            <person name="Marechal J."/>
            <person name="Martinez M."/>
            <person name="Mastronunzio J.E."/>
            <person name="Mullin B.C."/>
            <person name="Niemann J."/>
            <person name="Pujic P."/>
            <person name="Rawnsley T."/>
            <person name="Rouy Z."/>
            <person name="Schenowitz C."/>
            <person name="Sellstedt A."/>
            <person name="Tavares F."/>
            <person name="Tomkins J.P."/>
            <person name="Vallenet D."/>
            <person name="Valverde C."/>
            <person name="Wall L.G."/>
            <person name="Wang Y."/>
            <person name="Medigue C."/>
            <person name="Benson D.R."/>
        </authorList>
    </citation>
    <scope>NUCLEOTIDE SEQUENCE [LARGE SCALE GENOMIC DNA]</scope>
    <source>
        <strain evidence="3">DSM 45818 / CECT 9043 / CcI3</strain>
    </source>
</reference>
<feature type="region of interest" description="Disordered" evidence="1">
    <location>
        <begin position="744"/>
        <end position="765"/>
    </location>
</feature>
<dbReference type="PANTHER" id="PTHR30121:SF11">
    <property type="entry name" value="AAA+ ATPASE DOMAIN-CONTAINING PROTEIN"/>
    <property type="match status" value="1"/>
</dbReference>
<dbReference type="InterPro" id="IPR027417">
    <property type="entry name" value="P-loop_NTPase"/>
</dbReference>
<protein>
    <submittedName>
        <fullName evidence="2">Type IV secretory pathway VirD4 components-like</fullName>
    </submittedName>
</protein>
<dbReference type="Proteomes" id="UP000001937">
    <property type="component" value="Chromosome"/>
</dbReference>